<dbReference type="Proteomes" id="UP000193144">
    <property type="component" value="Unassembled WGS sequence"/>
</dbReference>
<comment type="caution">
    <text evidence="1">The sequence shown here is derived from an EMBL/GenBank/DDBJ whole genome shotgun (WGS) entry which is preliminary data.</text>
</comment>
<protein>
    <submittedName>
        <fullName evidence="1">Uncharacterized protein</fullName>
    </submittedName>
</protein>
<sequence>MFVGRSASGGLLSSSCDQWLRLDKADWNAGDAPRNVAIDAGKRSGENKRAKSAGSQDEYVRVHAKFGSCLLEKRHAKPPPACRAGGEQHCHTAATTIPTTDGRVRGTSIVHPGPCFAGNRAFFRSFGLATTDQPPCSGYLLSRFFAFSGTSPQRAALHVIAERVIVDHLFTSLAASRYPPD</sequence>
<evidence type="ECO:0000313" key="2">
    <source>
        <dbReference type="Proteomes" id="UP000193144"/>
    </source>
</evidence>
<dbReference type="AlphaFoldDB" id="A0A1Y1ZC63"/>
<organism evidence="1 2">
    <name type="scientific">Clohesyomyces aquaticus</name>
    <dbReference type="NCBI Taxonomy" id="1231657"/>
    <lineage>
        <taxon>Eukaryota</taxon>
        <taxon>Fungi</taxon>
        <taxon>Dikarya</taxon>
        <taxon>Ascomycota</taxon>
        <taxon>Pezizomycotina</taxon>
        <taxon>Dothideomycetes</taxon>
        <taxon>Pleosporomycetidae</taxon>
        <taxon>Pleosporales</taxon>
        <taxon>Lindgomycetaceae</taxon>
        <taxon>Clohesyomyces</taxon>
    </lineage>
</organism>
<evidence type="ECO:0000313" key="1">
    <source>
        <dbReference type="EMBL" id="ORY07547.1"/>
    </source>
</evidence>
<dbReference type="PROSITE" id="PS51257">
    <property type="entry name" value="PROKAR_LIPOPROTEIN"/>
    <property type="match status" value="1"/>
</dbReference>
<accession>A0A1Y1ZC63</accession>
<dbReference type="EMBL" id="MCFA01000108">
    <property type="protein sequence ID" value="ORY07547.1"/>
    <property type="molecule type" value="Genomic_DNA"/>
</dbReference>
<keyword evidence="2" id="KW-1185">Reference proteome</keyword>
<proteinExistence type="predicted"/>
<gene>
    <name evidence="1" type="ORF">BCR34DRAFT_631133</name>
</gene>
<reference evidence="1 2" key="1">
    <citation type="submission" date="2016-07" db="EMBL/GenBank/DDBJ databases">
        <title>Pervasive Adenine N6-methylation of Active Genes in Fungi.</title>
        <authorList>
            <consortium name="DOE Joint Genome Institute"/>
            <person name="Mondo S.J."/>
            <person name="Dannebaum R.O."/>
            <person name="Kuo R.C."/>
            <person name="Labutti K."/>
            <person name="Haridas S."/>
            <person name="Kuo A."/>
            <person name="Salamov A."/>
            <person name="Ahrendt S.R."/>
            <person name="Lipzen A."/>
            <person name="Sullivan W."/>
            <person name="Andreopoulos W.B."/>
            <person name="Clum A."/>
            <person name="Lindquist E."/>
            <person name="Daum C."/>
            <person name="Ramamoorthy G.K."/>
            <person name="Gryganskyi A."/>
            <person name="Culley D."/>
            <person name="Magnuson J.K."/>
            <person name="James T.Y."/>
            <person name="O'Malley M.A."/>
            <person name="Stajich J.E."/>
            <person name="Spatafora J.W."/>
            <person name="Visel A."/>
            <person name="Grigoriev I.V."/>
        </authorList>
    </citation>
    <scope>NUCLEOTIDE SEQUENCE [LARGE SCALE GENOMIC DNA]</scope>
    <source>
        <strain evidence="1 2">CBS 115471</strain>
    </source>
</reference>
<name>A0A1Y1ZC63_9PLEO</name>